<dbReference type="Proteomes" id="UP001605036">
    <property type="component" value="Unassembled WGS sequence"/>
</dbReference>
<name>A0ABD1XIV7_9MARC</name>
<keyword evidence="3" id="KW-1185">Reference proteome</keyword>
<dbReference type="EMBL" id="JBHFFA010000008">
    <property type="protein sequence ID" value="KAL2608887.1"/>
    <property type="molecule type" value="Genomic_DNA"/>
</dbReference>
<comment type="caution">
    <text evidence="2">The sequence shown here is derived from an EMBL/GenBank/DDBJ whole genome shotgun (WGS) entry which is preliminary data.</text>
</comment>
<evidence type="ECO:0000313" key="2">
    <source>
        <dbReference type="EMBL" id="KAL2608887.1"/>
    </source>
</evidence>
<evidence type="ECO:0000256" key="1">
    <source>
        <dbReference type="SAM" id="MobiDB-lite"/>
    </source>
</evidence>
<feature type="region of interest" description="Disordered" evidence="1">
    <location>
        <begin position="1"/>
        <end position="37"/>
    </location>
</feature>
<evidence type="ECO:0000313" key="3">
    <source>
        <dbReference type="Proteomes" id="UP001605036"/>
    </source>
</evidence>
<protein>
    <submittedName>
        <fullName evidence="2">Uncharacterized protein</fullName>
    </submittedName>
</protein>
<feature type="compositionally biased region" description="Polar residues" evidence="1">
    <location>
        <begin position="55"/>
        <end position="71"/>
    </location>
</feature>
<accession>A0ABD1XIV7</accession>
<sequence length="87" mass="9724">MREDPNIIATLDGHAGGNRMGDMRRDEQRRGARISDVEDARAKLREGIDAQLSECATQNAEAPQCGNQTTRNNEKRSNLPARHHKKS</sequence>
<dbReference type="AlphaFoldDB" id="A0ABD1XIV7"/>
<proteinExistence type="predicted"/>
<reference evidence="2 3" key="1">
    <citation type="submission" date="2024-09" db="EMBL/GenBank/DDBJ databases">
        <title>Chromosome-scale assembly of Riccia fluitans.</title>
        <authorList>
            <person name="Paukszto L."/>
            <person name="Sawicki J."/>
            <person name="Karawczyk K."/>
            <person name="Piernik-Szablinska J."/>
            <person name="Szczecinska M."/>
            <person name="Mazdziarz M."/>
        </authorList>
    </citation>
    <scope>NUCLEOTIDE SEQUENCE [LARGE SCALE GENOMIC DNA]</scope>
    <source>
        <strain evidence="2">Rf_01</strain>
        <tissue evidence="2">Aerial parts of the thallus</tissue>
    </source>
</reference>
<organism evidence="2 3">
    <name type="scientific">Riccia fluitans</name>
    <dbReference type="NCBI Taxonomy" id="41844"/>
    <lineage>
        <taxon>Eukaryota</taxon>
        <taxon>Viridiplantae</taxon>
        <taxon>Streptophyta</taxon>
        <taxon>Embryophyta</taxon>
        <taxon>Marchantiophyta</taxon>
        <taxon>Marchantiopsida</taxon>
        <taxon>Marchantiidae</taxon>
        <taxon>Marchantiales</taxon>
        <taxon>Ricciaceae</taxon>
        <taxon>Riccia</taxon>
    </lineage>
</organism>
<feature type="region of interest" description="Disordered" evidence="1">
    <location>
        <begin position="55"/>
        <end position="87"/>
    </location>
</feature>
<feature type="compositionally biased region" description="Basic and acidic residues" evidence="1">
    <location>
        <begin position="21"/>
        <end position="37"/>
    </location>
</feature>
<gene>
    <name evidence="2" type="ORF">R1flu_027460</name>
</gene>